<dbReference type="SUPFAM" id="SSF56925">
    <property type="entry name" value="OMPA-like"/>
    <property type="match status" value="2"/>
</dbReference>
<comment type="caution">
    <text evidence="8">The sequence shown here is derived from an EMBL/GenBank/DDBJ whole genome shotgun (WGS) entry which is preliminary data.</text>
</comment>
<protein>
    <submittedName>
        <fullName evidence="8">Outer membrane immunogenic protein</fullName>
    </submittedName>
</protein>
<evidence type="ECO:0000256" key="2">
    <source>
        <dbReference type="ARBA" id="ARBA00022729"/>
    </source>
</evidence>
<keyword evidence="9" id="KW-1185">Reference proteome</keyword>
<feature type="domain" description="Outer membrane protein beta-barrel" evidence="7">
    <location>
        <begin position="30"/>
        <end position="226"/>
    </location>
</feature>
<name>A0A3D9YKW6_9HYPH</name>
<evidence type="ECO:0000259" key="7">
    <source>
        <dbReference type="Pfam" id="PF13505"/>
    </source>
</evidence>
<keyword evidence="4" id="KW-0998">Cell outer membrane</keyword>
<evidence type="ECO:0000256" key="3">
    <source>
        <dbReference type="ARBA" id="ARBA00023136"/>
    </source>
</evidence>
<feature type="chain" id="PRO_5017797201" evidence="6">
    <location>
        <begin position="23"/>
        <end position="494"/>
    </location>
</feature>
<dbReference type="InterPro" id="IPR027385">
    <property type="entry name" value="Beta-barrel_OMP"/>
</dbReference>
<keyword evidence="2 6" id="KW-0732">Signal</keyword>
<evidence type="ECO:0000256" key="1">
    <source>
        <dbReference type="ARBA" id="ARBA00004442"/>
    </source>
</evidence>
<evidence type="ECO:0000256" key="5">
    <source>
        <dbReference type="ARBA" id="ARBA00038306"/>
    </source>
</evidence>
<gene>
    <name evidence="8" type="ORF">DES32_3132</name>
</gene>
<evidence type="ECO:0000256" key="6">
    <source>
        <dbReference type="SAM" id="SignalP"/>
    </source>
</evidence>
<comment type="similarity">
    <text evidence="5">Belongs to the Omp25/RopB family.</text>
</comment>
<feature type="signal peptide" evidence="6">
    <location>
        <begin position="1"/>
        <end position="22"/>
    </location>
</feature>
<evidence type="ECO:0000313" key="9">
    <source>
        <dbReference type="Proteomes" id="UP000256900"/>
    </source>
</evidence>
<evidence type="ECO:0000313" key="8">
    <source>
        <dbReference type="EMBL" id="REF83217.1"/>
    </source>
</evidence>
<dbReference type="AlphaFoldDB" id="A0A3D9YKW6"/>
<proteinExistence type="inferred from homology"/>
<dbReference type="InterPro" id="IPR051692">
    <property type="entry name" value="OMP-like"/>
</dbReference>
<organism evidence="8 9">
    <name type="scientific">Methylovirgula ligni</name>
    <dbReference type="NCBI Taxonomy" id="569860"/>
    <lineage>
        <taxon>Bacteria</taxon>
        <taxon>Pseudomonadati</taxon>
        <taxon>Pseudomonadota</taxon>
        <taxon>Alphaproteobacteria</taxon>
        <taxon>Hyphomicrobiales</taxon>
        <taxon>Beijerinckiaceae</taxon>
        <taxon>Methylovirgula</taxon>
    </lineage>
</organism>
<accession>A0A3D9YKW6</accession>
<reference evidence="8 9" key="1">
    <citation type="submission" date="2018-08" db="EMBL/GenBank/DDBJ databases">
        <title>Genomic Encyclopedia of Type Strains, Phase IV (KMG-IV): sequencing the most valuable type-strain genomes for metagenomic binning, comparative biology and taxonomic classification.</title>
        <authorList>
            <person name="Goeker M."/>
        </authorList>
    </citation>
    <scope>NUCLEOTIDE SEQUENCE [LARGE SCALE GENOMIC DNA]</scope>
    <source>
        <strain evidence="8 9">BW863</strain>
    </source>
</reference>
<dbReference type="Proteomes" id="UP000256900">
    <property type="component" value="Unassembled WGS sequence"/>
</dbReference>
<dbReference type="Gene3D" id="2.40.160.20">
    <property type="match status" value="1"/>
</dbReference>
<dbReference type="OrthoDB" id="8222426at2"/>
<dbReference type="GO" id="GO:0009279">
    <property type="term" value="C:cell outer membrane"/>
    <property type="evidence" value="ECO:0007669"/>
    <property type="project" value="UniProtKB-SubCell"/>
</dbReference>
<dbReference type="EMBL" id="QUMO01000006">
    <property type="protein sequence ID" value="REF83217.1"/>
    <property type="molecule type" value="Genomic_DNA"/>
</dbReference>
<dbReference type="Pfam" id="PF13505">
    <property type="entry name" value="OMP_b-brl"/>
    <property type="match status" value="2"/>
</dbReference>
<evidence type="ECO:0000256" key="4">
    <source>
        <dbReference type="ARBA" id="ARBA00023237"/>
    </source>
</evidence>
<dbReference type="RefSeq" id="WP_129396510.1">
    <property type="nucleotide sequence ID" value="NZ_CP025086.1"/>
</dbReference>
<dbReference type="InterPro" id="IPR011250">
    <property type="entry name" value="OMP/PagP_B-barrel"/>
</dbReference>
<comment type="subcellular location">
    <subcellularLocation>
        <location evidence="1">Cell outer membrane</location>
    </subcellularLocation>
</comment>
<sequence>MKTFIFSIGAALMVATAGSAFAADLPSLKSAPVYAPPPAFTWTGFYLDAGAGYGEWNANTTTRLPDTDICHLCANQIQGGHGFLGRAGAGFDYQFADQFVAGVFGDGTYSAMRGALQDQEPIWTASTNQNWSWAAGGRLGWLMTPELLVYGDAGFSQARFTGGSLLNEDGSASGNSTQGFTANGWFAGGGFETMFAPGWFWRTEYRFADYGAHDVIDDGLAGRGDDIHFHPFVQTVTSSLVYKFGWPGFSTPGIPSFTQVTDGFGSPPAATNWTGIYANAGIGYGLWSANTTTRDPVTDGCDQCVNQRQGGRGIFGTVGLGYDYQVTNKLVAGVFGDFDPSQLKGTIQDGGPYFAGSISQNWAWDAGARLGWLVTPQVLTYTKAGFTQARFGGTGMQDTHEGAGTDFSTSGFSTDGWMLAGGVEAEFAPGWFWRAEYRYAQYGVHAIADTSPTDSQDNIRFHPEEQTATVGLVYKFNWAPPAPPAPPAPVVAKY</sequence>
<feature type="domain" description="Outer membrane protein beta-barrel" evidence="7">
    <location>
        <begin position="267"/>
        <end position="476"/>
    </location>
</feature>
<keyword evidence="3" id="KW-0472">Membrane</keyword>
<dbReference type="PANTHER" id="PTHR34001">
    <property type="entry name" value="BLL7405 PROTEIN"/>
    <property type="match status" value="1"/>
</dbReference>
<dbReference type="PANTHER" id="PTHR34001:SF3">
    <property type="entry name" value="BLL7405 PROTEIN"/>
    <property type="match status" value="1"/>
</dbReference>